<protein>
    <submittedName>
        <fullName evidence="2">Uncharacterized protein</fullName>
    </submittedName>
</protein>
<feature type="transmembrane region" description="Helical" evidence="1">
    <location>
        <begin position="23"/>
        <end position="43"/>
    </location>
</feature>
<keyword evidence="1" id="KW-0812">Transmembrane</keyword>
<dbReference type="Proteomes" id="UP000202469">
    <property type="component" value="Genome"/>
</dbReference>
<keyword evidence="1" id="KW-1133">Transmembrane helix</keyword>
<gene>
    <name evidence="2" type="ORF">SP36_54</name>
</gene>
<name>A0A0N7CFE7_9CAUD</name>
<reference evidence="2 3" key="1">
    <citation type="journal article" date="2016" name="Virus Genes">
        <title>Genomic characterization of Salmonella bacteriophages isolated from India.</title>
        <authorList>
            <person name="Karpe Y.A."/>
            <person name="Kanade G.D."/>
            <person name="Pingale K.D."/>
            <person name="Arankalle V.A."/>
            <person name="Banerjee K."/>
        </authorList>
    </citation>
    <scope>NUCLEOTIDE SEQUENCE [LARGE SCALE GENOMIC DNA]</scope>
</reference>
<sequence>MQTTNTNGIGVTQFNGMKPRHTISLVVLIGLYAVMQLIHQWCFRIKR</sequence>
<evidence type="ECO:0000313" key="3">
    <source>
        <dbReference type="Proteomes" id="UP000202469"/>
    </source>
</evidence>
<organism evidence="2 3">
    <name type="scientific">Salmonella phage 36</name>
    <dbReference type="NCBI Taxonomy" id="1654889"/>
    <lineage>
        <taxon>Viruses</taxon>
        <taxon>Duplodnaviria</taxon>
        <taxon>Heunggongvirae</taxon>
        <taxon>Uroviricota</taxon>
        <taxon>Caudoviricetes</taxon>
        <taxon>Drexlerviridae</taxon>
        <taxon>Tempevirinae</taxon>
        <taxon>Tlsvirus</taxon>
        <taxon>Tlsvirus tv36</taxon>
    </lineage>
</organism>
<dbReference type="RefSeq" id="YP_009223476.1">
    <property type="nucleotide sequence ID" value="NC_029071.1"/>
</dbReference>
<evidence type="ECO:0000313" key="2">
    <source>
        <dbReference type="EMBL" id="AKJ74026.1"/>
    </source>
</evidence>
<dbReference type="EMBL" id="KR296690">
    <property type="protein sequence ID" value="AKJ74026.1"/>
    <property type="molecule type" value="Genomic_DNA"/>
</dbReference>
<keyword evidence="1" id="KW-0472">Membrane</keyword>
<dbReference type="KEGG" id="vg:26794564"/>
<dbReference type="GeneID" id="26794564"/>
<accession>A0A0N7CFE7</accession>
<proteinExistence type="predicted"/>
<evidence type="ECO:0000256" key="1">
    <source>
        <dbReference type="SAM" id="Phobius"/>
    </source>
</evidence>